<dbReference type="Proteomes" id="UP000068905">
    <property type="component" value="Chromosome"/>
</dbReference>
<sequence>MFTSNRSKQRQYLKQAWEKYTSQEQLEPLELQLSKIVEQHPEYQNLIKNLDSEYFPEQGNTNPFLHINLHLTLQDQITMDQPKGIKEIHSQLLLKIKDAHEVEHMMMEHIAEMIFNAQKNNAAFDLDGYIQALKQL</sequence>
<accession>A0A0M3T283</accession>
<dbReference type="OrthoDB" id="9789432at2"/>
<keyword evidence="2" id="KW-1185">Reference proteome</keyword>
<organism evidence="1 2">
    <name type="scientific">Candidatus Pseudothioglobus singularis PS1</name>
    <dbReference type="NCBI Taxonomy" id="1125411"/>
    <lineage>
        <taxon>Bacteria</taxon>
        <taxon>Pseudomonadati</taxon>
        <taxon>Pseudomonadota</taxon>
        <taxon>Gammaproteobacteria</taxon>
        <taxon>Candidatus Pseudothioglobaceae</taxon>
        <taxon>Candidatus Pseudothioglobus</taxon>
    </lineage>
</organism>
<evidence type="ECO:0000313" key="2">
    <source>
        <dbReference type="Proteomes" id="UP000068905"/>
    </source>
</evidence>
<proteinExistence type="predicted"/>
<dbReference type="Pfam" id="PF08897">
    <property type="entry name" value="DUF1841"/>
    <property type="match status" value="1"/>
</dbReference>
<dbReference type="RefSeq" id="WP_053820567.1">
    <property type="nucleotide sequence ID" value="NZ_CP006911.1"/>
</dbReference>
<evidence type="ECO:0008006" key="3">
    <source>
        <dbReference type="Google" id="ProtNLM"/>
    </source>
</evidence>
<dbReference type="EMBL" id="CP006911">
    <property type="protein sequence ID" value="ALE02361.1"/>
    <property type="molecule type" value="Genomic_DNA"/>
</dbReference>
<name>A0A0M3T283_9GAMM</name>
<dbReference type="KEGG" id="tsn:W908_07410"/>
<dbReference type="STRING" id="1125411.W908_07410"/>
<gene>
    <name evidence="1" type="ORF">W908_07410</name>
</gene>
<protein>
    <recommendedName>
        <fullName evidence="3">DUF1841 domain-containing protein</fullName>
    </recommendedName>
</protein>
<dbReference type="InterPro" id="IPR014993">
    <property type="entry name" value="DUF1841"/>
</dbReference>
<evidence type="ECO:0000313" key="1">
    <source>
        <dbReference type="EMBL" id="ALE02361.1"/>
    </source>
</evidence>
<dbReference type="AlphaFoldDB" id="A0A0M3T283"/>
<reference evidence="1 2" key="1">
    <citation type="journal article" date="2015" name="Genome Announc.">
        <title>Genome Sequence of 'Candidatus Thioglobus singularis' Strain PS1, a Mixotroph from the SUP05 Clade of Marine Gammaproteobacteria.</title>
        <authorList>
            <person name="Marshall K.T."/>
            <person name="Morris R.M."/>
        </authorList>
    </citation>
    <scope>NUCLEOTIDE SEQUENCE [LARGE SCALE GENOMIC DNA]</scope>
    <source>
        <strain evidence="1 2">PS1</strain>
    </source>
</reference>